<sequence>MLLARWGPSGTEPTLHGDGALSAPQRDAGQGGGCPPLCILPLCRHAWRGPVWAAPRGLRLCSRGRMGKPKKTRAPAGTMDAPDVPPKEQDTTFQALRQMEEDAWTWLHAKGLAQSAQPEDVEEGWSPHKVKLKRRTRLGIKPSLAQVVEERSHLLHETTRFVAVHPTTLSYQADTEAVQETRSDSVDSMLGPLLTPHSADDI</sequence>
<feature type="region of interest" description="Disordered" evidence="1">
    <location>
        <begin position="181"/>
        <end position="202"/>
    </location>
</feature>
<name>A0AAV7LEC3_PLEWA</name>
<dbReference type="EMBL" id="JANPWB010000015">
    <property type="protein sequence ID" value="KAJ1089936.1"/>
    <property type="molecule type" value="Genomic_DNA"/>
</dbReference>
<gene>
    <name evidence="2" type="ORF">NDU88_003076</name>
</gene>
<protein>
    <submittedName>
        <fullName evidence="2">Uncharacterized protein</fullName>
    </submittedName>
</protein>
<keyword evidence="3" id="KW-1185">Reference proteome</keyword>
<evidence type="ECO:0000313" key="3">
    <source>
        <dbReference type="Proteomes" id="UP001066276"/>
    </source>
</evidence>
<dbReference type="AlphaFoldDB" id="A0AAV7LEC3"/>
<proteinExistence type="predicted"/>
<evidence type="ECO:0000313" key="2">
    <source>
        <dbReference type="EMBL" id="KAJ1089936.1"/>
    </source>
</evidence>
<evidence type="ECO:0000256" key="1">
    <source>
        <dbReference type="SAM" id="MobiDB-lite"/>
    </source>
</evidence>
<comment type="caution">
    <text evidence="2">The sequence shown here is derived from an EMBL/GenBank/DDBJ whole genome shotgun (WGS) entry which is preliminary data.</text>
</comment>
<feature type="region of interest" description="Disordered" evidence="1">
    <location>
        <begin position="1"/>
        <end position="30"/>
    </location>
</feature>
<reference evidence="2" key="1">
    <citation type="journal article" date="2022" name="bioRxiv">
        <title>Sequencing and chromosome-scale assembly of the giantPleurodeles waltlgenome.</title>
        <authorList>
            <person name="Brown T."/>
            <person name="Elewa A."/>
            <person name="Iarovenko S."/>
            <person name="Subramanian E."/>
            <person name="Araus A.J."/>
            <person name="Petzold A."/>
            <person name="Susuki M."/>
            <person name="Suzuki K.-i.T."/>
            <person name="Hayashi T."/>
            <person name="Toyoda A."/>
            <person name="Oliveira C."/>
            <person name="Osipova E."/>
            <person name="Leigh N.D."/>
            <person name="Simon A."/>
            <person name="Yun M.H."/>
        </authorList>
    </citation>
    <scope>NUCLEOTIDE SEQUENCE</scope>
    <source>
        <strain evidence="2">20211129_DDA</strain>
        <tissue evidence="2">Liver</tissue>
    </source>
</reference>
<feature type="region of interest" description="Disordered" evidence="1">
    <location>
        <begin position="64"/>
        <end position="88"/>
    </location>
</feature>
<dbReference type="Proteomes" id="UP001066276">
    <property type="component" value="Chromosome 11"/>
</dbReference>
<accession>A0AAV7LEC3</accession>
<organism evidence="2 3">
    <name type="scientific">Pleurodeles waltl</name>
    <name type="common">Iberian ribbed newt</name>
    <dbReference type="NCBI Taxonomy" id="8319"/>
    <lineage>
        <taxon>Eukaryota</taxon>
        <taxon>Metazoa</taxon>
        <taxon>Chordata</taxon>
        <taxon>Craniata</taxon>
        <taxon>Vertebrata</taxon>
        <taxon>Euteleostomi</taxon>
        <taxon>Amphibia</taxon>
        <taxon>Batrachia</taxon>
        <taxon>Caudata</taxon>
        <taxon>Salamandroidea</taxon>
        <taxon>Salamandridae</taxon>
        <taxon>Pleurodelinae</taxon>
        <taxon>Pleurodeles</taxon>
    </lineage>
</organism>